<feature type="domain" description="Clr5" evidence="1">
    <location>
        <begin position="87"/>
        <end position="138"/>
    </location>
</feature>
<dbReference type="Proteomes" id="UP000030651">
    <property type="component" value="Unassembled WGS sequence"/>
</dbReference>
<sequence length="562" mass="65478">MHALFSANHLAVDPEYRIDSFIEKQSLALESLVHRDYNAFQDDNLLYDFEPLFDGGEASAAPAQLCSSVEREDDAVHREVSRYRHRRESWDLRRDEIRQLYIENRQTLATVMRAMSSTGFMATKRQYKRQLQIWGFSKNVRRQDAVQMLSLRQQRAHEGKTTEFEISGRTVDLDKYLRRTRASVQVATQPESSEVKEIPQYIRPRTPHLSIRIAIGASDILRVQELIHIYCTSLPSSQSSLLPRPGHPHVSQIGETVQVFEQLFKASWLFDEKHYEAAGRLTRDAFLRIEMLHRASFPQFLLFTMYGSIIYPVKIDILLRLWKYLAARCSFVEKSTAGTRLATSVYKLLSANNSAPEVYFKLIPDLMERVLDINFNQQLQSGNGAMSMDPAFLQWLIKPKMNMDLKRTPETRFLIQQCIDRSILYIKEPILRQVFEACASALGMERYDQWQPPPYRDRNIDGGEVPMLGIGEWMYYAAVARVEKRRCRDQILVGNPRHDLACYYLERSIKLWLNESPAQPHVIRDLRTLENWCREGGDFLQAESARRRCDKEMERLISPTRV</sequence>
<dbReference type="PANTHER" id="PTHR38788">
    <property type="entry name" value="CLR5 DOMAIN-CONTAINING PROTEIN"/>
    <property type="match status" value="1"/>
</dbReference>
<dbReference type="KEGG" id="pfy:PFICI_11728"/>
<dbReference type="RefSeq" id="XP_007838500.1">
    <property type="nucleotide sequence ID" value="XM_007840309.1"/>
</dbReference>
<evidence type="ECO:0000259" key="1">
    <source>
        <dbReference type="Pfam" id="PF14420"/>
    </source>
</evidence>
<dbReference type="GeneID" id="19276741"/>
<organism evidence="2 3">
    <name type="scientific">Pestalotiopsis fici (strain W106-1 / CGMCC3.15140)</name>
    <dbReference type="NCBI Taxonomy" id="1229662"/>
    <lineage>
        <taxon>Eukaryota</taxon>
        <taxon>Fungi</taxon>
        <taxon>Dikarya</taxon>
        <taxon>Ascomycota</taxon>
        <taxon>Pezizomycotina</taxon>
        <taxon>Sordariomycetes</taxon>
        <taxon>Xylariomycetidae</taxon>
        <taxon>Amphisphaeriales</taxon>
        <taxon>Sporocadaceae</taxon>
        <taxon>Pestalotiopsis</taxon>
    </lineage>
</organism>
<dbReference type="EMBL" id="KI912117">
    <property type="protein sequence ID" value="ETS76341.1"/>
    <property type="molecule type" value="Genomic_DNA"/>
</dbReference>
<evidence type="ECO:0000313" key="3">
    <source>
        <dbReference type="Proteomes" id="UP000030651"/>
    </source>
</evidence>
<gene>
    <name evidence="2" type="ORF">PFICI_11728</name>
</gene>
<reference evidence="3" key="1">
    <citation type="journal article" date="2015" name="BMC Genomics">
        <title>Genomic and transcriptomic analysis of the endophytic fungus Pestalotiopsis fici reveals its lifestyle and high potential for synthesis of natural products.</title>
        <authorList>
            <person name="Wang X."/>
            <person name="Zhang X."/>
            <person name="Liu L."/>
            <person name="Xiang M."/>
            <person name="Wang W."/>
            <person name="Sun X."/>
            <person name="Che Y."/>
            <person name="Guo L."/>
            <person name="Liu G."/>
            <person name="Guo L."/>
            <person name="Wang C."/>
            <person name="Yin W.B."/>
            <person name="Stadler M."/>
            <person name="Zhang X."/>
            <person name="Liu X."/>
        </authorList>
    </citation>
    <scope>NUCLEOTIDE SEQUENCE [LARGE SCALE GENOMIC DNA]</scope>
    <source>
        <strain evidence="3">W106-1 / CGMCC3.15140</strain>
    </source>
</reference>
<dbReference type="AlphaFoldDB" id="W3WU23"/>
<evidence type="ECO:0000313" key="2">
    <source>
        <dbReference type="EMBL" id="ETS76341.1"/>
    </source>
</evidence>
<dbReference type="OrthoDB" id="4692486at2759"/>
<dbReference type="InterPro" id="IPR025676">
    <property type="entry name" value="Clr5_dom"/>
</dbReference>
<keyword evidence="3" id="KW-1185">Reference proteome</keyword>
<accession>W3WU23</accession>
<proteinExistence type="predicted"/>
<name>W3WU23_PESFW</name>
<dbReference type="PANTHER" id="PTHR38788:SF3">
    <property type="entry name" value="CLR5 DOMAIN-CONTAINING PROTEIN"/>
    <property type="match status" value="1"/>
</dbReference>
<dbReference type="Pfam" id="PF14420">
    <property type="entry name" value="Clr5"/>
    <property type="match status" value="1"/>
</dbReference>
<dbReference type="HOGENOM" id="CLU_484926_0_0_1"/>
<dbReference type="InParanoid" id="W3WU23"/>
<protein>
    <recommendedName>
        <fullName evidence="1">Clr5 domain-containing protein</fullName>
    </recommendedName>
</protein>